<comment type="similarity">
    <text evidence="2">Belongs to the sodium:neurotransmitter symporter (SNF) (TC 2.A.22) family.</text>
</comment>
<feature type="transmembrane region" description="Helical" evidence="10">
    <location>
        <begin position="234"/>
        <end position="261"/>
    </location>
</feature>
<evidence type="ECO:0000256" key="6">
    <source>
        <dbReference type="ARBA" id="ARBA00022989"/>
    </source>
</evidence>
<feature type="transmembrane region" description="Helical" evidence="10">
    <location>
        <begin position="60"/>
        <end position="88"/>
    </location>
</feature>
<keyword evidence="3" id="KW-0813">Transport</keyword>
<comment type="subcellular location">
    <subcellularLocation>
        <location evidence="1">Membrane</location>
        <topology evidence="1">Multi-pass membrane protein</topology>
    </subcellularLocation>
</comment>
<dbReference type="Pfam" id="PF00209">
    <property type="entry name" value="SNF"/>
    <property type="match status" value="1"/>
</dbReference>
<sequence length="598" mass="67569">MFGGFLIWVFRNGGGAFLIPFVLMVLIIGLPIFFSELYVGQYSGLGPNKAYGRIAPFFEGLGLCTTIVITFVTIYYMVIVAWILFYLFASFTSDLGWGHCNHDYNSNSCFSSLEDIKCKQNNSNAPTDLIYWNRICTDVNSICQDHGFVGKNASFCLNMETNEEIPIRKVINRVLASEEYYNEYVLGIGDATWENWGYLRWQLVLCLLLAWIIAFFCVIKGIQSAGKVVYFTALFPYVTLTALLIRGVTLEGAIDGIIFYIKPDWSRLLSPDVWADAASQTFYSFGIACGSLVTFASYNQFKNNCQTDAILVSTTNVLTAVFAGFAIFSILGFMARNMDVPVSTVAKEGPGLAFIAYPEAVLMMPLPQVWAVCFFFMMFILGMGSQFGGIETINTAIIDRWPHLRKHKWRVTAGTCLFCFVAALPMVCNGGVYMFTLMEWHTASWAILLLGFAEIVIISWVYGIDRAFSNLTDMGIKFNRVMRSYWWIVWTIVTPIGSIGIFIFTMTDIKRSEYRDYIFPVWADTLGWMFGCATLLPFPIFIIFRYLKDKLTLKEFFQPSREWGPQETTSLEDERRASSLSSMSAILKTNGIGASQFI</sequence>
<evidence type="ECO:0000256" key="9">
    <source>
        <dbReference type="PIRSR" id="PIRSR600175-2"/>
    </source>
</evidence>
<feature type="transmembrane region" description="Helical" evidence="10">
    <location>
        <begin position="442"/>
        <end position="464"/>
    </location>
</feature>
<dbReference type="InterPro" id="IPR037272">
    <property type="entry name" value="SNS_sf"/>
</dbReference>
<keyword evidence="4 10" id="KW-0812">Transmembrane</keyword>
<accession>A0A1L8DJN8</accession>
<feature type="transmembrane region" description="Helical" evidence="10">
    <location>
        <begin position="369"/>
        <end position="390"/>
    </location>
</feature>
<evidence type="ECO:0000256" key="2">
    <source>
        <dbReference type="ARBA" id="ARBA00006459"/>
    </source>
</evidence>
<dbReference type="GO" id="GO:0015187">
    <property type="term" value="F:glycine transmembrane transporter activity"/>
    <property type="evidence" value="ECO:0007669"/>
    <property type="project" value="TreeGrafter"/>
</dbReference>
<feature type="transmembrane region" description="Helical" evidence="10">
    <location>
        <begin position="310"/>
        <end position="335"/>
    </location>
</feature>
<evidence type="ECO:0000256" key="8">
    <source>
        <dbReference type="PIRSR" id="PIRSR600175-1"/>
    </source>
</evidence>
<organism evidence="11">
    <name type="scientific">Nyssomyia neivai</name>
    <dbReference type="NCBI Taxonomy" id="330878"/>
    <lineage>
        <taxon>Eukaryota</taxon>
        <taxon>Metazoa</taxon>
        <taxon>Ecdysozoa</taxon>
        <taxon>Arthropoda</taxon>
        <taxon>Hexapoda</taxon>
        <taxon>Insecta</taxon>
        <taxon>Pterygota</taxon>
        <taxon>Neoptera</taxon>
        <taxon>Endopterygota</taxon>
        <taxon>Diptera</taxon>
        <taxon>Nematocera</taxon>
        <taxon>Psychodoidea</taxon>
        <taxon>Psychodidae</taxon>
        <taxon>Nyssomyia</taxon>
    </lineage>
</organism>
<keyword evidence="8" id="KW-0915">Sodium</keyword>
<proteinExistence type="inferred from homology"/>
<keyword evidence="8" id="KW-0479">Metal-binding</keyword>
<dbReference type="GO" id="GO:0005886">
    <property type="term" value="C:plasma membrane"/>
    <property type="evidence" value="ECO:0007669"/>
    <property type="project" value="TreeGrafter"/>
</dbReference>
<feature type="binding site" evidence="8">
    <location>
        <position position="316"/>
    </location>
    <ligand>
        <name>Na(+)</name>
        <dbReference type="ChEBI" id="CHEBI:29101"/>
        <label>1</label>
    </ligand>
</feature>
<evidence type="ECO:0000256" key="7">
    <source>
        <dbReference type="ARBA" id="ARBA00023136"/>
    </source>
</evidence>
<dbReference type="GO" id="GO:0046872">
    <property type="term" value="F:metal ion binding"/>
    <property type="evidence" value="ECO:0007669"/>
    <property type="project" value="UniProtKB-KW"/>
</dbReference>
<feature type="binding site" evidence="8">
    <location>
        <position position="284"/>
    </location>
    <ligand>
        <name>Na(+)</name>
        <dbReference type="ChEBI" id="CHEBI:29101"/>
        <label>1</label>
    </ligand>
</feature>
<dbReference type="GO" id="GO:0015179">
    <property type="term" value="F:L-amino acid transmembrane transporter activity"/>
    <property type="evidence" value="ECO:0007669"/>
    <property type="project" value="TreeGrafter"/>
</dbReference>
<feature type="transmembrane region" description="Helical" evidence="10">
    <location>
        <begin position="411"/>
        <end position="436"/>
    </location>
</feature>
<keyword evidence="5" id="KW-0769">Symport</keyword>
<feature type="binding site" evidence="8">
    <location>
        <position position="385"/>
    </location>
    <ligand>
        <name>Na(+)</name>
        <dbReference type="ChEBI" id="CHEBI:29101"/>
        <label>1</label>
    </ligand>
</feature>
<dbReference type="GO" id="GO:0005283">
    <property type="term" value="F:amino acid:sodium symporter activity"/>
    <property type="evidence" value="ECO:0007669"/>
    <property type="project" value="TreeGrafter"/>
</dbReference>
<keyword evidence="6 10" id="KW-1133">Transmembrane helix</keyword>
<dbReference type="EMBL" id="GFDF01007418">
    <property type="protein sequence ID" value="JAV06666.1"/>
    <property type="molecule type" value="Transcribed_RNA"/>
</dbReference>
<dbReference type="InterPro" id="IPR000175">
    <property type="entry name" value="Na/ntran_symport"/>
</dbReference>
<keyword evidence="9" id="KW-1015">Disulfide bond</keyword>
<feature type="binding site" evidence="8">
    <location>
        <position position="381"/>
    </location>
    <ligand>
        <name>Na(+)</name>
        <dbReference type="ChEBI" id="CHEBI:29101"/>
        <label>1</label>
    </ligand>
</feature>
<dbReference type="PANTHER" id="PTHR11616">
    <property type="entry name" value="SODIUM/CHLORIDE DEPENDENT TRANSPORTER"/>
    <property type="match status" value="1"/>
</dbReference>
<dbReference type="PRINTS" id="PR00176">
    <property type="entry name" value="NANEUSMPORT"/>
</dbReference>
<evidence type="ECO:0000256" key="5">
    <source>
        <dbReference type="ARBA" id="ARBA00022847"/>
    </source>
</evidence>
<feature type="transmembrane region" description="Helical" evidence="10">
    <location>
        <begin position="526"/>
        <end position="547"/>
    </location>
</feature>
<evidence type="ECO:0000256" key="3">
    <source>
        <dbReference type="ARBA" id="ARBA00022448"/>
    </source>
</evidence>
<dbReference type="GO" id="GO:0089718">
    <property type="term" value="P:amino acid import across plasma membrane"/>
    <property type="evidence" value="ECO:0007669"/>
    <property type="project" value="TreeGrafter"/>
</dbReference>
<feature type="transmembrane region" description="Helical" evidence="10">
    <location>
        <begin position="201"/>
        <end position="222"/>
    </location>
</feature>
<evidence type="ECO:0000256" key="10">
    <source>
        <dbReference type="SAM" id="Phobius"/>
    </source>
</evidence>
<dbReference type="PANTHER" id="PTHR11616:SF236">
    <property type="entry name" value="TRANSPORTER"/>
    <property type="match status" value="1"/>
</dbReference>
<dbReference type="SUPFAM" id="SSF161070">
    <property type="entry name" value="SNF-like"/>
    <property type="match status" value="1"/>
</dbReference>
<evidence type="ECO:0000313" key="11">
    <source>
        <dbReference type="EMBL" id="JAV06666.1"/>
    </source>
</evidence>
<name>A0A1L8DJN8_9DIPT</name>
<feature type="disulfide bond" evidence="9">
    <location>
        <begin position="100"/>
        <end position="109"/>
    </location>
</feature>
<feature type="transmembrane region" description="Helical" evidence="10">
    <location>
        <begin position="485"/>
        <end position="506"/>
    </location>
</feature>
<reference evidence="11" key="1">
    <citation type="submission" date="2016-12" db="EMBL/GenBank/DDBJ databases">
        <title>An insight into the sialome and mialome of the sand fly, Nyssomyia neivai.</title>
        <authorList>
            <person name="Sebastian V."/>
            <person name="Goulart T.M."/>
            <person name="Oliveira W."/>
            <person name="Calvo E."/>
            <person name="Oliveira L.F."/>
            <person name="Pinto M.C."/>
            <person name="Rosselino A.M."/>
            <person name="Ribeiro J.M."/>
        </authorList>
    </citation>
    <scope>NUCLEOTIDE SEQUENCE</scope>
</reference>
<dbReference type="PROSITE" id="PS50267">
    <property type="entry name" value="NA_NEUROTRAN_SYMP_3"/>
    <property type="match status" value="1"/>
</dbReference>
<feature type="transmembrane region" description="Helical" evidence="10">
    <location>
        <begin position="281"/>
        <end position="298"/>
    </location>
</feature>
<dbReference type="AlphaFoldDB" id="A0A1L8DJN8"/>
<evidence type="ECO:0000256" key="1">
    <source>
        <dbReference type="ARBA" id="ARBA00004141"/>
    </source>
</evidence>
<keyword evidence="7 10" id="KW-0472">Membrane</keyword>
<protein>
    <submittedName>
        <fullName evidence="11">Putative sodium-neurotransmitter symporter</fullName>
    </submittedName>
</protein>
<feature type="transmembrane region" description="Helical" evidence="10">
    <location>
        <begin position="15"/>
        <end position="39"/>
    </location>
</feature>
<evidence type="ECO:0000256" key="4">
    <source>
        <dbReference type="ARBA" id="ARBA00022692"/>
    </source>
</evidence>